<evidence type="ECO:0000313" key="3">
    <source>
        <dbReference type="EMBL" id="SOD16276.1"/>
    </source>
</evidence>
<dbReference type="Proteomes" id="UP000219335">
    <property type="component" value="Unassembled WGS sequence"/>
</dbReference>
<accession>A0A0S3AIJ6</accession>
<name>A0A0S3AIJ6_9PROT</name>
<dbReference type="KEGG" id="nur:ATY38_06960"/>
<evidence type="ECO:0000313" key="6">
    <source>
        <dbReference type="Proteomes" id="UP000244110"/>
    </source>
</evidence>
<gene>
    <name evidence="1" type="ORF">C8R28_100461</name>
    <name evidence="2" type="ORF">SAMN05216406_10362</name>
    <name evidence="3" type="ORF">SAMN06297164_0339</name>
</gene>
<dbReference type="EMBL" id="FNLN01000003">
    <property type="protein sequence ID" value="SDT85073.1"/>
    <property type="molecule type" value="Genomic_DNA"/>
</dbReference>
<reference evidence="4" key="1">
    <citation type="submission" date="2016-10" db="EMBL/GenBank/DDBJ databases">
        <authorList>
            <person name="Varghese N."/>
            <person name="Submissions S."/>
        </authorList>
    </citation>
    <scope>NUCLEOTIDE SEQUENCE [LARGE SCALE GENOMIC DNA]</scope>
    <source>
        <strain evidence="4">Nm10</strain>
    </source>
</reference>
<organism evidence="1 6">
    <name type="scientific">Nitrosomonas ureae</name>
    <dbReference type="NCBI Taxonomy" id="44577"/>
    <lineage>
        <taxon>Bacteria</taxon>
        <taxon>Pseudomonadati</taxon>
        <taxon>Pseudomonadota</taxon>
        <taxon>Betaproteobacteria</taxon>
        <taxon>Nitrosomonadales</taxon>
        <taxon>Nitrosomonadaceae</taxon>
        <taxon>Nitrosomonas</taxon>
    </lineage>
</organism>
<protein>
    <submittedName>
        <fullName evidence="1">Uncharacterized protein</fullName>
    </submittedName>
</protein>
<proteinExistence type="predicted"/>
<keyword evidence="4" id="KW-1185">Reference proteome</keyword>
<reference evidence="3 5" key="3">
    <citation type="submission" date="2017-09" db="EMBL/GenBank/DDBJ databases">
        <authorList>
            <person name="Ehlers B."/>
            <person name="Leendertz F.H."/>
        </authorList>
    </citation>
    <scope>NUCLEOTIDE SEQUENCE [LARGE SCALE GENOMIC DNA]</scope>
    <source>
        <strain evidence="3 5">Nm42</strain>
    </source>
</reference>
<evidence type="ECO:0000313" key="4">
    <source>
        <dbReference type="Proteomes" id="UP000182882"/>
    </source>
</evidence>
<dbReference type="Proteomes" id="UP000182882">
    <property type="component" value="Unassembled WGS sequence"/>
</dbReference>
<dbReference type="EMBL" id="OCMU01000001">
    <property type="protein sequence ID" value="SOD16276.1"/>
    <property type="molecule type" value="Genomic_DNA"/>
</dbReference>
<evidence type="ECO:0000313" key="5">
    <source>
        <dbReference type="Proteomes" id="UP000219335"/>
    </source>
</evidence>
<dbReference type="Proteomes" id="UP000244110">
    <property type="component" value="Unassembled WGS sequence"/>
</dbReference>
<evidence type="ECO:0000313" key="1">
    <source>
        <dbReference type="EMBL" id="PTQ87616.1"/>
    </source>
</evidence>
<sequence length="172" mass="18976">MRTASIYISGLIGLLFFPALVDAKESHCQIQEQVIFSCSVGEKTVSVCASKNFSAHSGYLQYRFGSLGMSELIFPAMNASDPVTQFIRARTWIFAGGGGGYLRFINGQYHYIVYTAIGKGWGTKDGVAVEKNHQVITNLECQNVPISEISEDFFTRTGLQVDQNEFEIPGLN</sequence>
<evidence type="ECO:0000313" key="2">
    <source>
        <dbReference type="EMBL" id="SDT85073.1"/>
    </source>
</evidence>
<reference evidence="1 6" key="4">
    <citation type="submission" date="2018-04" db="EMBL/GenBank/DDBJ databases">
        <title>Active sludge and wastewater microbial communities from Klosterneuburg, Austria.</title>
        <authorList>
            <person name="Wagner M."/>
        </authorList>
    </citation>
    <scope>NUCLEOTIDE SEQUENCE [LARGE SCALE GENOMIC DNA]</scope>
    <source>
        <strain evidence="1 6">Nm4</strain>
    </source>
</reference>
<dbReference type="EMBL" id="QAOL01000004">
    <property type="protein sequence ID" value="PTQ87616.1"/>
    <property type="molecule type" value="Genomic_DNA"/>
</dbReference>
<dbReference type="AlphaFoldDB" id="A0A0S3AIJ6"/>
<reference evidence="2" key="2">
    <citation type="submission" date="2016-10" db="EMBL/GenBank/DDBJ databases">
        <authorList>
            <person name="de Groot N.N."/>
        </authorList>
    </citation>
    <scope>NUCLEOTIDE SEQUENCE [LARGE SCALE GENOMIC DNA]</scope>
    <source>
        <strain evidence="2">Nm10</strain>
    </source>
</reference>